<name>A0AAW9RU67_9HYPH</name>
<evidence type="ECO:0000313" key="3">
    <source>
        <dbReference type="Proteomes" id="UP001378188"/>
    </source>
</evidence>
<comment type="caution">
    <text evidence="2">The sequence shown here is derived from an EMBL/GenBank/DDBJ whole genome shotgun (WGS) entry which is preliminary data.</text>
</comment>
<dbReference type="Pfam" id="PF06568">
    <property type="entry name" value="YjiS-like"/>
    <property type="match status" value="1"/>
</dbReference>
<gene>
    <name evidence="2" type="ORF">V3328_06205</name>
</gene>
<organism evidence="2 3">
    <name type="scientific">Microbaculum marinum</name>
    <dbReference type="NCBI Taxonomy" id="1764581"/>
    <lineage>
        <taxon>Bacteria</taxon>
        <taxon>Pseudomonadati</taxon>
        <taxon>Pseudomonadota</taxon>
        <taxon>Alphaproteobacteria</taxon>
        <taxon>Hyphomicrobiales</taxon>
        <taxon>Tepidamorphaceae</taxon>
        <taxon>Microbaculum</taxon>
    </lineage>
</organism>
<sequence length="93" mass="10406">MHTSIQTARIGEGLIHAGHAVLRAVFRLWRAWSNRRQVAVLLEADDHMLRDIGLTRGDVVGALSGPADMDPSHHLIRARAERLRARAWQRLGA</sequence>
<dbReference type="Proteomes" id="UP001378188">
    <property type="component" value="Unassembled WGS sequence"/>
</dbReference>
<dbReference type="RefSeq" id="WP_340328745.1">
    <property type="nucleotide sequence ID" value="NZ_JAZHOF010000002.1"/>
</dbReference>
<evidence type="ECO:0000259" key="1">
    <source>
        <dbReference type="Pfam" id="PF06568"/>
    </source>
</evidence>
<proteinExistence type="predicted"/>
<feature type="domain" description="YjiS-like" evidence="1">
    <location>
        <begin position="27"/>
        <end position="59"/>
    </location>
</feature>
<protein>
    <submittedName>
        <fullName evidence="2">DUF1127 domain-containing protein</fullName>
    </submittedName>
</protein>
<dbReference type="EMBL" id="JAZHOF010000002">
    <property type="protein sequence ID" value="MEJ8571056.1"/>
    <property type="molecule type" value="Genomic_DNA"/>
</dbReference>
<dbReference type="InterPro" id="IPR009506">
    <property type="entry name" value="YjiS-like"/>
</dbReference>
<accession>A0AAW9RU67</accession>
<dbReference type="AlphaFoldDB" id="A0AAW9RU67"/>
<keyword evidence="3" id="KW-1185">Reference proteome</keyword>
<evidence type="ECO:0000313" key="2">
    <source>
        <dbReference type="EMBL" id="MEJ8571056.1"/>
    </source>
</evidence>
<reference evidence="2 3" key="1">
    <citation type="submission" date="2024-02" db="EMBL/GenBank/DDBJ databases">
        <title>Genome analysis and characterization of Microbaculum marinisediminis sp. nov., isolated from marine sediment.</title>
        <authorList>
            <person name="Du Z.-J."/>
            <person name="Ye Y.-Q."/>
            <person name="Zhang Z.-R."/>
            <person name="Yuan S.-M."/>
            <person name="Zhang X.-Y."/>
        </authorList>
    </citation>
    <scope>NUCLEOTIDE SEQUENCE [LARGE SCALE GENOMIC DNA]</scope>
    <source>
        <strain evidence="2 3">SDUM1044001</strain>
    </source>
</reference>